<comment type="caution">
    <text evidence="1">The sequence shown here is derived from an EMBL/GenBank/DDBJ whole genome shotgun (WGS) entry which is preliminary data.</text>
</comment>
<dbReference type="Proteomes" id="UP001552299">
    <property type="component" value="Unassembled WGS sequence"/>
</dbReference>
<reference evidence="1 2" key="1">
    <citation type="journal article" date="2024" name="Plant Biotechnol. J.">
        <title>Dendrobium thyrsiflorum genome and its molecular insights into genes involved in important horticultural traits.</title>
        <authorList>
            <person name="Chen B."/>
            <person name="Wang J.Y."/>
            <person name="Zheng P.J."/>
            <person name="Li K.L."/>
            <person name="Liang Y.M."/>
            <person name="Chen X.F."/>
            <person name="Zhang C."/>
            <person name="Zhao X."/>
            <person name="He X."/>
            <person name="Zhang G.Q."/>
            <person name="Liu Z.J."/>
            <person name="Xu Q."/>
        </authorList>
    </citation>
    <scope>NUCLEOTIDE SEQUENCE [LARGE SCALE GENOMIC DNA]</scope>
    <source>
        <strain evidence="1">GZMU011</strain>
    </source>
</reference>
<evidence type="ECO:0000313" key="1">
    <source>
        <dbReference type="EMBL" id="KAL0919709.1"/>
    </source>
</evidence>
<evidence type="ECO:0000313" key="2">
    <source>
        <dbReference type="Proteomes" id="UP001552299"/>
    </source>
</evidence>
<sequence>MKGEVDPSDTMTSSPLTCKYKKHFVPMPVVCDSQLPTERQLPARRVSPAMSIFPTAEELEAKRRIWTAMQSRIEGAAAERMLVAIIDGRQR</sequence>
<name>A0ABD0V3V2_DENTH</name>
<proteinExistence type="predicted"/>
<dbReference type="AlphaFoldDB" id="A0ABD0V3V2"/>
<dbReference type="EMBL" id="JANQDX010000009">
    <property type="protein sequence ID" value="KAL0919709.1"/>
    <property type="molecule type" value="Genomic_DNA"/>
</dbReference>
<accession>A0ABD0V3V2</accession>
<protein>
    <submittedName>
        <fullName evidence="1">Uncharacterized protein</fullName>
    </submittedName>
</protein>
<keyword evidence="2" id="KW-1185">Reference proteome</keyword>
<organism evidence="1 2">
    <name type="scientific">Dendrobium thyrsiflorum</name>
    <name type="common">Pinecone-like raceme dendrobium</name>
    <name type="synonym">Orchid</name>
    <dbReference type="NCBI Taxonomy" id="117978"/>
    <lineage>
        <taxon>Eukaryota</taxon>
        <taxon>Viridiplantae</taxon>
        <taxon>Streptophyta</taxon>
        <taxon>Embryophyta</taxon>
        <taxon>Tracheophyta</taxon>
        <taxon>Spermatophyta</taxon>
        <taxon>Magnoliopsida</taxon>
        <taxon>Liliopsida</taxon>
        <taxon>Asparagales</taxon>
        <taxon>Orchidaceae</taxon>
        <taxon>Epidendroideae</taxon>
        <taxon>Malaxideae</taxon>
        <taxon>Dendrobiinae</taxon>
        <taxon>Dendrobium</taxon>
    </lineage>
</organism>
<gene>
    <name evidence="1" type="ORF">M5K25_011824</name>
</gene>